<sequence length="67" mass="7382">MPHVAVAPRILFSLPRPRPPQYIKADPSSLHPRSLFPVLPHVSHTAVAAVGPHTTLHEALQGHELRM</sequence>
<organism evidence="1 2">
    <name type="scientific">Trametes sanguinea</name>
    <dbReference type="NCBI Taxonomy" id="158606"/>
    <lineage>
        <taxon>Eukaryota</taxon>
        <taxon>Fungi</taxon>
        <taxon>Dikarya</taxon>
        <taxon>Basidiomycota</taxon>
        <taxon>Agaricomycotina</taxon>
        <taxon>Agaricomycetes</taxon>
        <taxon>Polyporales</taxon>
        <taxon>Polyporaceae</taxon>
        <taxon>Trametes</taxon>
    </lineage>
</organism>
<reference evidence="1" key="1">
    <citation type="submission" date="2022-08" db="EMBL/GenBank/DDBJ databases">
        <title>Genome Sequence of Pycnoporus sanguineus.</title>
        <authorList>
            <person name="Buettner E."/>
        </authorList>
    </citation>
    <scope>NUCLEOTIDE SEQUENCE</scope>
    <source>
        <strain evidence="1">CG-C14</strain>
    </source>
</reference>
<dbReference type="Proteomes" id="UP001144978">
    <property type="component" value="Unassembled WGS sequence"/>
</dbReference>
<gene>
    <name evidence="1" type="ORF">NUW54_g12114</name>
</gene>
<accession>A0ACC1N263</accession>
<keyword evidence="2" id="KW-1185">Reference proteome</keyword>
<protein>
    <submittedName>
        <fullName evidence="1">Uncharacterized protein</fullName>
    </submittedName>
</protein>
<evidence type="ECO:0000313" key="1">
    <source>
        <dbReference type="EMBL" id="KAJ2973165.1"/>
    </source>
</evidence>
<comment type="caution">
    <text evidence="1">The sequence shown here is derived from an EMBL/GenBank/DDBJ whole genome shotgun (WGS) entry which is preliminary data.</text>
</comment>
<dbReference type="EMBL" id="JANSHE010005018">
    <property type="protein sequence ID" value="KAJ2973165.1"/>
    <property type="molecule type" value="Genomic_DNA"/>
</dbReference>
<evidence type="ECO:0000313" key="2">
    <source>
        <dbReference type="Proteomes" id="UP001144978"/>
    </source>
</evidence>
<name>A0ACC1N263_9APHY</name>
<proteinExistence type="predicted"/>